<comment type="caution">
    <text evidence="4">The sequence shown here is derived from an EMBL/GenBank/DDBJ whole genome shotgun (WGS) entry which is preliminary data.</text>
</comment>
<protein>
    <recommendedName>
        <fullName evidence="3">Glycan binding protein Y3-like domain-containing protein</fullName>
    </recommendedName>
</protein>
<dbReference type="AlphaFoldDB" id="A0A8H5CT04"/>
<evidence type="ECO:0000256" key="2">
    <source>
        <dbReference type="SAM" id="SignalP"/>
    </source>
</evidence>
<dbReference type="InterPro" id="IPR054443">
    <property type="entry name" value="Y3-like_dom"/>
</dbReference>
<keyword evidence="5" id="KW-1185">Reference proteome</keyword>
<keyword evidence="2" id="KW-0732">Signal</keyword>
<dbReference type="Pfam" id="PF22803">
    <property type="entry name" value="GBD_Y3"/>
    <property type="match status" value="1"/>
</dbReference>
<evidence type="ECO:0000313" key="4">
    <source>
        <dbReference type="EMBL" id="KAF5347360.1"/>
    </source>
</evidence>
<feature type="domain" description="Glycan binding protein Y3-like" evidence="3">
    <location>
        <begin position="32"/>
        <end position="128"/>
    </location>
</feature>
<dbReference type="Proteomes" id="UP000559027">
    <property type="component" value="Unassembled WGS sequence"/>
</dbReference>
<feature type="region of interest" description="Disordered" evidence="1">
    <location>
        <begin position="69"/>
        <end position="92"/>
    </location>
</feature>
<dbReference type="OrthoDB" id="3077975at2759"/>
<name>A0A8H5CT04_9AGAR</name>
<sequence length="141" mass="14889">MFKAVVLACFLASAWAQSPNCGLMSQGHGASECLDGIGKYCTAPGTEEINAGNEKWFCRRASNGEMCKIGGKNMNDPNSQSGAGASFPPPQDKCAASFEQIQANCNTNGGQLQLDSPTFSFIVETNVQSPNTICDDPSNQI</sequence>
<reference evidence="4 5" key="1">
    <citation type="journal article" date="2020" name="ISME J.">
        <title>Uncovering the hidden diversity of litter-decomposition mechanisms in mushroom-forming fungi.</title>
        <authorList>
            <person name="Floudas D."/>
            <person name="Bentzer J."/>
            <person name="Ahren D."/>
            <person name="Johansson T."/>
            <person name="Persson P."/>
            <person name="Tunlid A."/>
        </authorList>
    </citation>
    <scope>NUCLEOTIDE SEQUENCE [LARGE SCALE GENOMIC DNA]</scope>
    <source>
        <strain evidence="4 5">CBS 146.42</strain>
    </source>
</reference>
<evidence type="ECO:0000256" key="1">
    <source>
        <dbReference type="SAM" id="MobiDB-lite"/>
    </source>
</evidence>
<gene>
    <name evidence="4" type="ORF">D9756_009884</name>
</gene>
<proteinExistence type="predicted"/>
<accession>A0A8H5CT04</accession>
<evidence type="ECO:0000313" key="5">
    <source>
        <dbReference type="Proteomes" id="UP000559027"/>
    </source>
</evidence>
<evidence type="ECO:0000259" key="3">
    <source>
        <dbReference type="Pfam" id="PF22803"/>
    </source>
</evidence>
<dbReference type="EMBL" id="JAACJO010000026">
    <property type="protein sequence ID" value="KAF5347360.1"/>
    <property type="molecule type" value="Genomic_DNA"/>
</dbReference>
<feature type="signal peptide" evidence="2">
    <location>
        <begin position="1"/>
        <end position="16"/>
    </location>
</feature>
<feature type="chain" id="PRO_5034089010" description="Glycan binding protein Y3-like domain-containing protein" evidence="2">
    <location>
        <begin position="17"/>
        <end position="141"/>
    </location>
</feature>
<organism evidence="4 5">
    <name type="scientific">Leucocoprinus leucothites</name>
    <dbReference type="NCBI Taxonomy" id="201217"/>
    <lineage>
        <taxon>Eukaryota</taxon>
        <taxon>Fungi</taxon>
        <taxon>Dikarya</taxon>
        <taxon>Basidiomycota</taxon>
        <taxon>Agaricomycotina</taxon>
        <taxon>Agaricomycetes</taxon>
        <taxon>Agaricomycetidae</taxon>
        <taxon>Agaricales</taxon>
        <taxon>Agaricineae</taxon>
        <taxon>Agaricaceae</taxon>
        <taxon>Leucocoprinus</taxon>
    </lineage>
</organism>